<dbReference type="EC" id="3.6.1.9" evidence="4"/>
<dbReference type="InterPro" id="IPR003697">
    <property type="entry name" value="Maf-like"/>
</dbReference>
<comment type="caution">
    <text evidence="4">Lacks conserved residue(s) required for the propagation of feature annotation.</text>
</comment>
<keyword evidence="3 4" id="KW-0546">Nucleotide metabolism</keyword>
<dbReference type="CDD" id="cd00555">
    <property type="entry name" value="Maf"/>
    <property type="match status" value="1"/>
</dbReference>
<comment type="catalytic activity">
    <reaction evidence="4">
        <text>UTP + H2O = UMP + diphosphate + H(+)</text>
        <dbReference type="Rhea" id="RHEA:29395"/>
        <dbReference type="ChEBI" id="CHEBI:15377"/>
        <dbReference type="ChEBI" id="CHEBI:15378"/>
        <dbReference type="ChEBI" id="CHEBI:33019"/>
        <dbReference type="ChEBI" id="CHEBI:46398"/>
        <dbReference type="ChEBI" id="CHEBI:57865"/>
        <dbReference type="EC" id="3.6.1.9"/>
    </reaction>
</comment>
<keyword evidence="6" id="KW-1185">Reference proteome</keyword>
<name>A0ABW3GUP3_9FLAO</name>
<dbReference type="RefSeq" id="WP_379658267.1">
    <property type="nucleotide sequence ID" value="NZ_JBHTIV010000010.1"/>
</dbReference>
<evidence type="ECO:0000313" key="5">
    <source>
        <dbReference type="EMBL" id="MFD0932960.1"/>
    </source>
</evidence>
<keyword evidence="2 4" id="KW-0378">Hydrolase</keyword>
<sequence>MILNTLKNKRIILASGSPRRQEILKSIGVNFEVELRSVDEVFSDKLKHHEISDYLAQLKAEQFDDLKPNDILITGDTIVWHQGKALNKPNDEEEAFEMLQSLSNTTHEVISSFCLKTSEKTETFFDSTQVKFKSLSEDEIWHYINNYQPFDKAGAYGIQEWIGQIGISEIKGSFYTVMGFPIHLVYKKLSEI</sequence>
<dbReference type="PANTHER" id="PTHR43213">
    <property type="entry name" value="BIFUNCTIONAL DTTP/UTP PYROPHOSPHATASE/METHYLTRANSFERASE PROTEIN-RELATED"/>
    <property type="match status" value="1"/>
</dbReference>
<dbReference type="Proteomes" id="UP001597049">
    <property type="component" value="Unassembled WGS sequence"/>
</dbReference>
<comment type="cofactor">
    <cofactor evidence="1 4">
        <name>a divalent metal cation</name>
        <dbReference type="ChEBI" id="CHEBI:60240"/>
    </cofactor>
</comment>
<dbReference type="PIRSF" id="PIRSF006305">
    <property type="entry name" value="Maf"/>
    <property type="match status" value="1"/>
</dbReference>
<dbReference type="SUPFAM" id="SSF52972">
    <property type="entry name" value="ITPase-like"/>
    <property type="match status" value="1"/>
</dbReference>
<dbReference type="NCBIfam" id="TIGR00172">
    <property type="entry name" value="maf"/>
    <property type="match status" value="1"/>
</dbReference>
<comment type="subcellular location">
    <subcellularLocation>
        <location evidence="4">Cytoplasm</location>
    </subcellularLocation>
</comment>
<comment type="caution">
    <text evidence="5">The sequence shown here is derived from an EMBL/GenBank/DDBJ whole genome shotgun (WGS) entry which is preliminary data.</text>
</comment>
<dbReference type="PANTHER" id="PTHR43213:SF5">
    <property type="entry name" value="BIFUNCTIONAL DTTP_UTP PYROPHOSPHATASE_METHYLTRANSFERASE PROTEIN-RELATED"/>
    <property type="match status" value="1"/>
</dbReference>
<dbReference type="HAMAP" id="MF_00528">
    <property type="entry name" value="Maf"/>
    <property type="match status" value="1"/>
</dbReference>
<feature type="site" description="Important for substrate specificity" evidence="4">
    <location>
        <position position="159"/>
    </location>
</feature>
<dbReference type="Pfam" id="PF02545">
    <property type="entry name" value="Maf"/>
    <property type="match status" value="1"/>
</dbReference>
<feature type="active site" description="Proton acceptor" evidence="4">
    <location>
        <position position="76"/>
    </location>
</feature>
<evidence type="ECO:0000256" key="2">
    <source>
        <dbReference type="ARBA" id="ARBA00022801"/>
    </source>
</evidence>
<evidence type="ECO:0000256" key="4">
    <source>
        <dbReference type="HAMAP-Rule" id="MF_00528"/>
    </source>
</evidence>
<proteinExistence type="inferred from homology"/>
<keyword evidence="4" id="KW-0963">Cytoplasm</keyword>
<accession>A0ABW3GUP3</accession>
<comment type="catalytic activity">
    <reaction evidence="4">
        <text>dTTP + H2O = dTMP + diphosphate + H(+)</text>
        <dbReference type="Rhea" id="RHEA:28534"/>
        <dbReference type="ChEBI" id="CHEBI:15377"/>
        <dbReference type="ChEBI" id="CHEBI:15378"/>
        <dbReference type="ChEBI" id="CHEBI:33019"/>
        <dbReference type="ChEBI" id="CHEBI:37568"/>
        <dbReference type="ChEBI" id="CHEBI:63528"/>
        <dbReference type="EC" id="3.6.1.9"/>
    </reaction>
</comment>
<gene>
    <name evidence="5" type="ORF">ACFQ0R_10175</name>
</gene>
<protein>
    <recommendedName>
        <fullName evidence="4">dTTP/UTP pyrophosphatase</fullName>
        <shortName evidence="4">dTTPase/UTPase</shortName>
        <ecNumber evidence="4">3.6.1.9</ecNumber>
    </recommendedName>
    <alternativeName>
        <fullName evidence="4">Nucleoside triphosphate pyrophosphatase</fullName>
    </alternativeName>
    <alternativeName>
        <fullName evidence="4">Nucleotide pyrophosphatase</fullName>
        <shortName evidence="4">Nucleotide PPase</shortName>
    </alternativeName>
</protein>
<feature type="site" description="Important for substrate specificity" evidence="4">
    <location>
        <position position="19"/>
    </location>
</feature>
<feature type="site" description="Important for substrate specificity" evidence="4">
    <location>
        <position position="77"/>
    </location>
</feature>
<comment type="function">
    <text evidence="4">Nucleoside triphosphate pyrophosphatase that hydrolyzes dTTP and UTP. May have a dual role in cell division arrest and in preventing the incorporation of modified nucleotides into cellular nucleic acids.</text>
</comment>
<evidence type="ECO:0000256" key="1">
    <source>
        <dbReference type="ARBA" id="ARBA00001968"/>
    </source>
</evidence>
<dbReference type="InterPro" id="IPR029001">
    <property type="entry name" value="ITPase-like_fam"/>
</dbReference>
<evidence type="ECO:0000256" key="3">
    <source>
        <dbReference type="ARBA" id="ARBA00023080"/>
    </source>
</evidence>
<comment type="similarity">
    <text evidence="4">Belongs to the Maf family. YhdE subfamily.</text>
</comment>
<dbReference type="Gene3D" id="3.90.950.10">
    <property type="match status" value="1"/>
</dbReference>
<reference evidence="6" key="1">
    <citation type="journal article" date="2019" name="Int. J. Syst. Evol. Microbiol.">
        <title>The Global Catalogue of Microorganisms (GCM) 10K type strain sequencing project: providing services to taxonomists for standard genome sequencing and annotation.</title>
        <authorList>
            <consortium name="The Broad Institute Genomics Platform"/>
            <consortium name="The Broad Institute Genome Sequencing Center for Infectious Disease"/>
            <person name="Wu L."/>
            <person name="Ma J."/>
        </authorList>
    </citation>
    <scope>NUCLEOTIDE SEQUENCE [LARGE SCALE GENOMIC DNA]</scope>
    <source>
        <strain evidence="6">CCUG 56752</strain>
    </source>
</reference>
<organism evidence="5 6">
    <name type="scientific">Psychroflexus salinarum</name>
    <dbReference type="NCBI Taxonomy" id="546024"/>
    <lineage>
        <taxon>Bacteria</taxon>
        <taxon>Pseudomonadati</taxon>
        <taxon>Bacteroidota</taxon>
        <taxon>Flavobacteriia</taxon>
        <taxon>Flavobacteriales</taxon>
        <taxon>Flavobacteriaceae</taxon>
        <taxon>Psychroflexus</taxon>
    </lineage>
</organism>
<dbReference type="EMBL" id="JBHTIV010000010">
    <property type="protein sequence ID" value="MFD0932960.1"/>
    <property type="molecule type" value="Genomic_DNA"/>
</dbReference>
<evidence type="ECO:0000313" key="6">
    <source>
        <dbReference type="Proteomes" id="UP001597049"/>
    </source>
</evidence>